<dbReference type="NCBIfam" id="TIGR00524">
    <property type="entry name" value="eIF-2B_rel"/>
    <property type="match status" value="1"/>
</dbReference>
<dbReference type="RefSeq" id="WP_035244274.1">
    <property type="nucleotide sequence ID" value="NZ_ARXU01000001.1"/>
</dbReference>
<dbReference type="InterPro" id="IPR011559">
    <property type="entry name" value="Initiation_fac_2B_a/b/d"/>
</dbReference>
<comment type="caution">
    <text evidence="3">The sequence shown here is derived from an EMBL/GenBank/DDBJ whole genome shotgun (WGS) entry which is preliminary data.</text>
</comment>
<sequence length="342" mass="35885">MAINSAAIRWHDDHLELLDQRRLPAETIWLPIHGSDDAATAIHDMVVRGAPAIGITAAYGLALEAARLGDDASAAALAPAIATLAASRPTAVNLFWALERLQRIASDLSGAALISALKADAQAIHQEDLAANQRMGELGADLLPANASVYTHCNTGALATGGHGTALGIIRTAWSRGNLQQVYAGETRPWLQGSRLTSWELLNDGIPVTLVADSAAGQLMQQGKVQAVIVGADRITANGDTANKIGTYNLAVLARHHGIPFIVAAPLSTLDAELPDGSHIVIEERDASEVRSIQGKTLAPAHCPVYNPAFDVTPAELITAIVTERGVIRAPSTDTLLAHLRG</sequence>
<dbReference type="EMBL" id="ARXU01000001">
    <property type="protein sequence ID" value="KGD62830.1"/>
    <property type="molecule type" value="Genomic_DNA"/>
</dbReference>
<comment type="similarity">
    <text evidence="2">Belongs to the EIF-2B alpha/beta/delta subunits family. MtnA subfamily.</text>
</comment>
<evidence type="ECO:0000256" key="1">
    <source>
        <dbReference type="ARBA" id="ARBA00023235"/>
    </source>
</evidence>
<dbReference type="NCBIfam" id="TIGR00512">
    <property type="entry name" value="salvage_mtnA"/>
    <property type="match status" value="1"/>
</dbReference>
<comment type="function">
    <text evidence="2">Catalyzes the interconversion of methylthioribose-1-phosphate (MTR-1-P) into methylthioribulose-1-phosphate (MTRu-1-P).</text>
</comment>
<dbReference type="PANTHER" id="PTHR43475:SF1">
    <property type="entry name" value="METHYLTHIORIBOSE-1-PHOSPHATE ISOMERASE"/>
    <property type="match status" value="1"/>
</dbReference>
<evidence type="ECO:0000313" key="4">
    <source>
        <dbReference type="Proteomes" id="UP000029443"/>
    </source>
</evidence>
<dbReference type="Gene3D" id="3.40.50.10470">
    <property type="entry name" value="Translation initiation factor eif-2b, domain 2"/>
    <property type="match status" value="1"/>
</dbReference>
<dbReference type="SUPFAM" id="SSF100950">
    <property type="entry name" value="NagB/RpiA/CoA transferase-like"/>
    <property type="match status" value="1"/>
</dbReference>
<dbReference type="InterPro" id="IPR027363">
    <property type="entry name" value="M1Pi_N"/>
</dbReference>
<accession>A0ABR4WH26</accession>
<evidence type="ECO:0000313" key="3">
    <source>
        <dbReference type="EMBL" id="KGD62830.1"/>
    </source>
</evidence>
<dbReference type="Proteomes" id="UP000029443">
    <property type="component" value="Unassembled WGS sequence"/>
</dbReference>
<keyword evidence="3" id="KW-0648">Protein biosynthesis</keyword>
<keyword evidence="1 2" id="KW-0413">Isomerase</keyword>
<keyword evidence="4" id="KW-1185">Reference proteome</keyword>
<dbReference type="PANTHER" id="PTHR43475">
    <property type="entry name" value="METHYLTHIORIBOSE-1-PHOSPHATE ISOMERASE"/>
    <property type="match status" value="1"/>
</dbReference>
<dbReference type="Gene3D" id="1.20.120.420">
    <property type="entry name" value="translation initiation factor eif-2b, domain 1"/>
    <property type="match status" value="1"/>
</dbReference>
<dbReference type="Pfam" id="PF01008">
    <property type="entry name" value="IF-2B"/>
    <property type="match status" value="1"/>
</dbReference>
<dbReference type="EC" id="5.3.1.23" evidence="2"/>
<dbReference type="NCBIfam" id="NF004326">
    <property type="entry name" value="PRK05720.1"/>
    <property type="match status" value="1"/>
</dbReference>
<feature type="binding site" evidence="2">
    <location>
        <begin position="243"/>
        <end position="244"/>
    </location>
    <ligand>
        <name>substrate</name>
    </ligand>
</feature>
<feature type="active site" description="Proton donor" evidence="2">
    <location>
        <position position="233"/>
    </location>
</feature>
<feature type="binding site" evidence="2">
    <location>
        <position position="192"/>
    </location>
    <ligand>
        <name>substrate</name>
    </ligand>
</feature>
<dbReference type="HAMAP" id="MF_01678">
    <property type="entry name" value="Salvage_MtnA"/>
    <property type="match status" value="1"/>
</dbReference>
<organism evidence="3 4">
    <name type="scientific">Alcanivorax jadensis T9</name>
    <dbReference type="NCBI Taxonomy" id="1177181"/>
    <lineage>
        <taxon>Bacteria</taxon>
        <taxon>Pseudomonadati</taxon>
        <taxon>Pseudomonadota</taxon>
        <taxon>Gammaproteobacteria</taxon>
        <taxon>Oceanospirillales</taxon>
        <taxon>Alcanivoracaceae</taxon>
        <taxon>Alcanivorax</taxon>
    </lineage>
</organism>
<reference evidence="3 4" key="1">
    <citation type="submission" date="2012-09" db="EMBL/GenBank/DDBJ databases">
        <title>Genome Sequence of alkane-degrading Bacterium Alcanivorax jadensis T9.</title>
        <authorList>
            <person name="Lai Q."/>
            <person name="Shao Z."/>
        </authorList>
    </citation>
    <scope>NUCLEOTIDE SEQUENCE [LARGE SCALE GENOMIC DNA]</scope>
    <source>
        <strain evidence="3 4">T9</strain>
    </source>
</reference>
<dbReference type="InterPro" id="IPR042529">
    <property type="entry name" value="IF_2B-like_C"/>
</dbReference>
<keyword evidence="2" id="KW-0486">Methionine biosynthesis</keyword>
<dbReference type="InterPro" id="IPR037171">
    <property type="entry name" value="NagB/RpiA_transferase-like"/>
</dbReference>
<name>A0ABR4WH26_9GAMM</name>
<protein>
    <recommendedName>
        <fullName evidence="2">Methylthioribose-1-phosphate isomerase</fullName>
        <shortName evidence="2">M1Pi</shortName>
        <shortName evidence="2">MTR-1-P isomerase</shortName>
        <ecNumber evidence="2">5.3.1.23</ecNumber>
    </recommendedName>
    <alternativeName>
        <fullName evidence="2">S-methyl-5-thioribose-1-phosphate isomerase</fullName>
    </alternativeName>
</protein>
<comment type="pathway">
    <text evidence="2">Amino-acid biosynthesis; L-methionine biosynthesis via salvage pathway; L-methionine from S-methyl-5-thio-alpha-D-ribose 1-phosphate: step 1/6.</text>
</comment>
<keyword evidence="2" id="KW-0028">Amino-acid biosynthesis</keyword>
<evidence type="ECO:0000256" key="2">
    <source>
        <dbReference type="HAMAP-Rule" id="MF_01678"/>
    </source>
</evidence>
<comment type="catalytic activity">
    <reaction evidence="2">
        <text>5-(methylsulfanyl)-alpha-D-ribose 1-phosphate = 5-(methylsulfanyl)-D-ribulose 1-phosphate</text>
        <dbReference type="Rhea" id="RHEA:19989"/>
        <dbReference type="ChEBI" id="CHEBI:58533"/>
        <dbReference type="ChEBI" id="CHEBI:58548"/>
        <dbReference type="EC" id="5.3.1.23"/>
    </reaction>
</comment>
<feature type="site" description="Transition state stabilizer" evidence="2">
    <location>
        <position position="153"/>
    </location>
</feature>
<gene>
    <name evidence="2" type="primary">mtnA</name>
    <name evidence="3" type="ORF">T9A_00150</name>
</gene>
<keyword evidence="3" id="KW-0396">Initiation factor</keyword>
<dbReference type="InterPro" id="IPR005251">
    <property type="entry name" value="IF-M1Pi"/>
</dbReference>
<feature type="binding site" evidence="2">
    <location>
        <position position="88"/>
    </location>
    <ligand>
        <name>substrate</name>
    </ligand>
</feature>
<proteinExistence type="inferred from homology"/>
<dbReference type="InterPro" id="IPR000649">
    <property type="entry name" value="IF-2B-related"/>
</dbReference>
<feature type="binding site" evidence="2">
    <location>
        <begin position="48"/>
        <end position="50"/>
    </location>
    <ligand>
        <name>substrate</name>
    </ligand>
</feature>
<dbReference type="GO" id="GO:0003743">
    <property type="term" value="F:translation initiation factor activity"/>
    <property type="evidence" value="ECO:0007669"/>
    <property type="project" value="UniProtKB-KW"/>
</dbReference>